<keyword evidence="4" id="KW-0418">Kinase</keyword>
<dbReference type="InterPro" id="IPR053083">
    <property type="entry name" value="TF_kinase-domain_protein"/>
</dbReference>
<feature type="compositionally biased region" description="Low complexity" evidence="2">
    <location>
        <begin position="1554"/>
        <end position="1597"/>
    </location>
</feature>
<feature type="compositionally biased region" description="Low complexity" evidence="2">
    <location>
        <begin position="1992"/>
        <end position="2007"/>
    </location>
</feature>
<dbReference type="GeneID" id="7842221"/>
<dbReference type="CDD" id="cd00180">
    <property type="entry name" value="PKc"/>
    <property type="match status" value="1"/>
</dbReference>
<dbReference type="PROSITE" id="PS50011">
    <property type="entry name" value="PROTEIN_KINASE_DOM"/>
    <property type="match status" value="1"/>
</dbReference>
<dbReference type="PANTHER" id="PTHR44305">
    <property type="entry name" value="SI:DKEY-192D15.2-RELATED"/>
    <property type="match status" value="1"/>
</dbReference>
<protein>
    <submittedName>
        <fullName evidence="4">Serine/Threonine kinase domain protein</fullName>
    </submittedName>
</protein>
<feature type="region of interest" description="Disordered" evidence="2">
    <location>
        <begin position="1455"/>
        <end position="1477"/>
    </location>
</feature>
<gene>
    <name evidence="4" type="ORF">TTHERM_00653690</name>
</gene>
<evidence type="ECO:0000313" key="4">
    <source>
        <dbReference type="EMBL" id="EAR93676.2"/>
    </source>
</evidence>
<proteinExistence type="predicted"/>
<dbReference type="GO" id="GO:0004672">
    <property type="term" value="F:protein kinase activity"/>
    <property type="evidence" value="ECO:0007669"/>
    <property type="project" value="InterPro"/>
</dbReference>
<feature type="region of interest" description="Disordered" evidence="2">
    <location>
        <begin position="402"/>
        <end position="437"/>
    </location>
</feature>
<sequence length="2869" mass="332818">MEYELLEKLGSITEYTEELIQILKEISKDIHKEFWDNFTNRLSLYLVSLTCQTKYSQFLKQNTVVPTIKINKNLSKRFHEYILDLITDLLLKIMSCRPQSCEKICELFLDHFDAHNSCLGGLSIFYKLIFFSEELIPFMRNQTEYYCQIIELYEKNITRILKDAEPDERIFSLNKLYSQQQNQVQSEPVDFHSQLSKYIANNYPYLYNQTGSYTPNSAHPNNFNNNSERGNHSQHYSTCIYQQIMQQQQYQLKNHQLSSVSPTRTEKLVEFEQTNPFLQGTRISQGDLSNLNYTKTNINTTQTSDPFIQNTLNLGQTQQNLNALQQSHNSQFNQNIAQDQNINSGGSPNILNTRNPSKRHSKNNNSNELTLTEQNENSSEINKNVNNQIQGNTSIPINTNIPNLSNQNSSEQSSFMFNSKNSKAPKIPPLNLPQTNSENIGTLTRSTRRADPFKSFSTNSNRFSNSIDSGFKDQQNNFAQRQIVNFPKSINENNYSMIDGDNSYFFDDKDEKAIKSMSAMQKMSEIAQNLGEYNLTIDLGCLLAQRRKFQLDQVAKIAVFQDVDSLIDLKIDESFIKQKIKKRKRDKGSSKKAEFKQQQQQQIEQEQITLLDSIDLKELNVVVGQDNLSSNTHRESVSSMSQLQNQQQQQMMLMMMNANRKKKSKTELNNIRKMLKIISNIIFMVLKDLSDQEKQFLPSPVNCLYSYLSSEVNSFNRKKDLIKFMCSRKGWDEYTEIEYESQKLNLICDGFETFAHGDSKQYERIMHDLYKKKFQPQTKHNINQQVQIDFQNKIYSNFNNNFSNQSHNVYDDQNYNQNNQYASDAIHENWNENFSLAEIEVSLEQITLPENLVYFKILDFYSIHSEKIHQIFSLKKGIFTQNIQSIDSSSLKENKQSVQNQVTEAKQFQVNLFAQKNQNKMLSEIKILSVNPSSEINQNSYVITNGVQIPITLNSANEIRSKTNEFLHKFEKKFRWYINNMDMNSTLYFEIEKEQLEILDGFLANCSSRIICFEVLESLIDCLLMIKRQFIELSITPSQASSRTGTNSVRITTLIQNNTSLARPTFSLSNSASKTKQNQKLLNNTLNSNNRMNGNRIILDSPTKDDFISSQLNIQQAQQNSMLNSQHKFQSSYNTNGTFMPISSNLGYNQQIPFVMKHKEIFGNYISIISRIMIKAPRNEMYKLLNQIYFKNENWKELIKMYSIGIFNEIIAFCSEITPSNKNNNNKQSEKENNNSDSTTNQLPSKSKNESAANNQKTSQNQNQYHLQQEHINLFICAQKLLLYFKSSLIMCQNMIFRERLNEKKTEKSKEYKQFIRQLLQEMLFLIRPTNGIFYKYLTTNSEINSVIIQNNAKTKLPMSTVLRINLYKQILEFLGLAFGFCSNYSCLLNEDISSFYLKFSFTNFVKLYSHSNLNELNEISNKIRQIQQKSNSKQEIQDNINQILNKTQKESPYYHNNEIKGNNGNQNSNNIPEEHSHSSLQNLQKYYHYFKIDLLKLYIKVLFTLSTTRTDEITRKFFQYRIVEFFTREIDLEFEITQIRDRFMKVRNEAKKQMQQQQQQQQQQNSQNYSQRSPAKSNQSFNNQNNNNQGSNSSHNPIQKTIQINSKVQIKALNLESNNSNDQSQKQTSSEIQSITKSLNQLDYAQNSSEKQKLFNQKRQNINKFSIGQNIDLGSRKTPGSSDMPSDGQKRISMNIQFQNSNTQNQQNIPNQLVSNIPSDQDFQQQQEDNNIQFQNTFVDKFSQNENKMTEQNYDQNIDNLSSSSSDGILFIPPTKPQMKINIPLIQIPGQQHANNVSQNIADNQNLANCRQITSQEQSPQPQFAINNGIAQNKPNLKFSLAGIPLKGEQVKANSGLNYNNLPENQNKNDSYNIYSQADNQLEKKKDNKSKRSEEVNQDANQSFDQYMDSSSSSEGSYQIPLISNPAPKIPLPAINLNKLISGSNLPNSGDNTNKAFNQTLKNMKKESNDNSIHPLSSTQKSNKPSLSLNLGQLSKGQESSQKSGGDPFNNPITQDCHHSNINSKNSNTNNNSNNTGYENLEVVLNENIFYYQERKLRKIYADDELHAYVLSTILSLLLTPTRGTLDELYCSSQPMLDDKQNVLFLLHFHLNHPSNQSILPYLLQQICHIKPFPAGQRLLKLLCAALNDFSIYTDLQFMASGQFGSIFEAKTNLSDPQIVAIKQMDLPKSIYDRCVLHDIFNEITCLELFRFDQCVTDLYDYGLAENDYKIIMKRYPMSLKQWRQQQKSDQFTENLPTYLNIYRDALKAVQLLHSNSVIHYDIKADNILLDFPNKSENGNPNDQSIKVVLGDFGVCKMFRNEEDEYCLVSKGTQFIQSPEMQTLAIQSKKEGDKYDRRKKVGTTRSSDVWSLGCLLYEILTNEFLFYNQNETAFLFRVTSNTEQILTQENLDRVQNNMYAIDFLKYILVRDQQIRPNIDNVIKRFEHIYAQIVSNSSPISTYVPTITNPQTPSIPSNWSFETIINNYVQNILFPSDSVINSPTFNPKINQKLNIKHIPSLIKIMEEIYICSYDYFIEHQDRLMLSGITHVISEYSLLSELDLTRFTYLLLDQSSIENKMSSIFRLSPKVMDYLREIFLFRGKILFVEDNEINIFSPLDKLLLRNILIFCLTYFFKCSAYETLTLINSQVLFLQLPYYCLNQIIYSSSHLFKIENYLDTYPKAQCICGCTTFVLKKNFTSSKKMPQKLCNCTKESKQNEASLCPSDGCSEYLRFIRKRYKLNWDALKWVMLQPNNFLIGPFDCGQIQEDSQIQVILNSEGPTKNITPYYNNEQEYKNEFGAAKESEWTTYKCKVCHMWMFSMNNKNQQIVFIMNNMIRRNRQGITIANNFSNQKIKTPILRHFNLYELK</sequence>
<feature type="compositionally biased region" description="Polar residues" evidence="2">
    <location>
        <begin position="338"/>
        <end position="355"/>
    </location>
</feature>
<feature type="compositionally biased region" description="Polar residues" evidence="2">
    <location>
        <begin position="1971"/>
        <end position="1991"/>
    </location>
</feature>
<feature type="compositionally biased region" description="Basic and acidic residues" evidence="2">
    <location>
        <begin position="1882"/>
        <end position="1896"/>
    </location>
</feature>
<accession>Q23B08</accession>
<feature type="compositionally biased region" description="Low complexity" evidence="2">
    <location>
        <begin position="1460"/>
        <end position="1471"/>
    </location>
</feature>
<dbReference type="Proteomes" id="UP000009168">
    <property type="component" value="Unassembled WGS sequence"/>
</dbReference>
<keyword evidence="5" id="KW-1185">Reference proteome</keyword>
<evidence type="ECO:0000256" key="1">
    <source>
        <dbReference type="SAM" id="Coils"/>
    </source>
</evidence>
<dbReference type="GO" id="GO:0005524">
    <property type="term" value="F:ATP binding"/>
    <property type="evidence" value="ECO:0007669"/>
    <property type="project" value="InterPro"/>
</dbReference>
<reference evidence="5" key="1">
    <citation type="journal article" date="2006" name="PLoS Biol.">
        <title>Macronuclear genome sequence of the ciliate Tetrahymena thermophila, a model eukaryote.</title>
        <authorList>
            <person name="Eisen J.A."/>
            <person name="Coyne R.S."/>
            <person name="Wu M."/>
            <person name="Wu D."/>
            <person name="Thiagarajan M."/>
            <person name="Wortman J.R."/>
            <person name="Badger J.H."/>
            <person name="Ren Q."/>
            <person name="Amedeo P."/>
            <person name="Jones K.M."/>
            <person name="Tallon L.J."/>
            <person name="Delcher A.L."/>
            <person name="Salzberg S.L."/>
            <person name="Silva J.C."/>
            <person name="Haas B.J."/>
            <person name="Majoros W.H."/>
            <person name="Farzad M."/>
            <person name="Carlton J.M."/>
            <person name="Smith R.K. Jr."/>
            <person name="Garg J."/>
            <person name="Pearlman R.E."/>
            <person name="Karrer K.M."/>
            <person name="Sun L."/>
            <person name="Manning G."/>
            <person name="Elde N.C."/>
            <person name="Turkewitz A.P."/>
            <person name="Asai D.J."/>
            <person name="Wilkes D.E."/>
            <person name="Wang Y."/>
            <person name="Cai H."/>
            <person name="Collins K."/>
            <person name="Stewart B.A."/>
            <person name="Lee S.R."/>
            <person name="Wilamowska K."/>
            <person name="Weinberg Z."/>
            <person name="Ruzzo W.L."/>
            <person name="Wloga D."/>
            <person name="Gaertig J."/>
            <person name="Frankel J."/>
            <person name="Tsao C.-C."/>
            <person name="Gorovsky M.A."/>
            <person name="Keeling P.J."/>
            <person name="Waller R.F."/>
            <person name="Patron N.J."/>
            <person name="Cherry J.M."/>
            <person name="Stover N.A."/>
            <person name="Krieger C.J."/>
            <person name="del Toro C."/>
            <person name="Ryder H.F."/>
            <person name="Williamson S.C."/>
            <person name="Barbeau R.A."/>
            <person name="Hamilton E.P."/>
            <person name="Orias E."/>
        </authorList>
    </citation>
    <scope>NUCLEOTIDE SEQUENCE [LARGE SCALE GENOMIC DNA]</scope>
    <source>
        <strain evidence="5">SB210</strain>
    </source>
</reference>
<dbReference type="PANTHER" id="PTHR44305:SF25">
    <property type="entry name" value="CHROMOSOME UNDETERMINED SCAFFOLD_9, WHOLE GENOME SHOTGUN SEQUENCE"/>
    <property type="match status" value="1"/>
</dbReference>
<dbReference type="HOGENOM" id="CLU_226749_0_0_1"/>
<feature type="compositionally biased region" description="Low complexity" evidence="2">
    <location>
        <begin position="402"/>
        <end position="419"/>
    </location>
</feature>
<feature type="region of interest" description="Disordered" evidence="2">
    <location>
        <begin position="338"/>
        <end position="367"/>
    </location>
</feature>
<feature type="compositionally biased region" description="Polar residues" evidence="2">
    <location>
        <begin position="1237"/>
        <end position="1262"/>
    </location>
</feature>
<dbReference type="OrthoDB" id="440949at2759"/>
<dbReference type="RefSeq" id="XP_001013921.2">
    <property type="nucleotide sequence ID" value="XM_001013921.2"/>
</dbReference>
<feature type="region of interest" description="Disordered" evidence="2">
    <location>
        <begin position="1882"/>
        <end position="1921"/>
    </location>
</feature>
<evidence type="ECO:0000313" key="5">
    <source>
        <dbReference type="Proteomes" id="UP000009168"/>
    </source>
</evidence>
<dbReference type="Gene3D" id="1.10.510.10">
    <property type="entry name" value="Transferase(Phosphotransferase) domain 1"/>
    <property type="match status" value="1"/>
</dbReference>
<evidence type="ECO:0000259" key="3">
    <source>
        <dbReference type="PROSITE" id="PS50011"/>
    </source>
</evidence>
<keyword evidence="4" id="KW-0808">Transferase</keyword>
<dbReference type="STRING" id="312017.Q23B08"/>
<keyword evidence="1" id="KW-0175">Coiled coil</keyword>
<dbReference type="InterPro" id="IPR011009">
    <property type="entry name" value="Kinase-like_dom_sf"/>
</dbReference>
<dbReference type="InterPro" id="IPR008271">
    <property type="entry name" value="Ser/Thr_kinase_AS"/>
</dbReference>
<feature type="compositionally biased region" description="Low complexity" evidence="2">
    <location>
        <begin position="2021"/>
        <end position="2036"/>
    </location>
</feature>
<feature type="compositionally biased region" description="Polar residues" evidence="2">
    <location>
        <begin position="1899"/>
        <end position="1910"/>
    </location>
</feature>
<name>Q23B08_TETTS</name>
<feature type="region of interest" description="Disordered" evidence="2">
    <location>
        <begin position="1222"/>
        <end position="1262"/>
    </location>
</feature>
<dbReference type="Pfam" id="PF00069">
    <property type="entry name" value="Pkinase"/>
    <property type="match status" value="1"/>
</dbReference>
<dbReference type="SMART" id="SM00220">
    <property type="entry name" value="S_TKc"/>
    <property type="match status" value="1"/>
</dbReference>
<feature type="region of interest" description="Disordered" evidence="2">
    <location>
        <begin position="1968"/>
        <end position="2037"/>
    </location>
</feature>
<dbReference type="InParanoid" id="Q23B08"/>
<organism evidence="4 5">
    <name type="scientific">Tetrahymena thermophila (strain SB210)</name>
    <dbReference type="NCBI Taxonomy" id="312017"/>
    <lineage>
        <taxon>Eukaryota</taxon>
        <taxon>Sar</taxon>
        <taxon>Alveolata</taxon>
        <taxon>Ciliophora</taxon>
        <taxon>Intramacronucleata</taxon>
        <taxon>Oligohymenophorea</taxon>
        <taxon>Hymenostomatida</taxon>
        <taxon>Tetrahymenina</taxon>
        <taxon>Tetrahymenidae</taxon>
        <taxon>Tetrahymena</taxon>
    </lineage>
</organism>
<dbReference type="eggNOG" id="KOG0578">
    <property type="taxonomic scope" value="Eukaryota"/>
</dbReference>
<dbReference type="KEGG" id="tet:TTHERM_00653690"/>
<evidence type="ECO:0000256" key="2">
    <source>
        <dbReference type="SAM" id="MobiDB-lite"/>
    </source>
</evidence>
<feature type="region of interest" description="Disordered" evidence="2">
    <location>
        <begin position="1549"/>
        <end position="1598"/>
    </location>
</feature>
<dbReference type="PROSITE" id="PS00108">
    <property type="entry name" value="PROTEIN_KINASE_ST"/>
    <property type="match status" value="1"/>
</dbReference>
<feature type="domain" description="Protein kinase" evidence="3">
    <location>
        <begin position="2154"/>
        <end position="2451"/>
    </location>
</feature>
<dbReference type="SUPFAM" id="SSF56112">
    <property type="entry name" value="Protein kinase-like (PK-like)"/>
    <property type="match status" value="1"/>
</dbReference>
<feature type="coiled-coil region" evidence="1">
    <location>
        <begin position="1417"/>
        <end position="1447"/>
    </location>
</feature>
<dbReference type="InterPro" id="IPR000719">
    <property type="entry name" value="Prot_kinase_dom"/>
</dbReference>
<feature type="region of interest" description="Disordered" evidence="2">
    <location>
        <begin position="1667"/>
        <end position="1689"/>
    </location>
</feature>
<dbReference type="EMBL" id="GG662720">
    <property type="protein sequence ID" value="EAR93676.2"/>
    <property type="molecule type" value="Genomic_DNA"/>
</dbReference>